<evidence type="ECO:0000313" key="4">
    <source>
        <dbReference type="Proteomes" id="UP000801492"/>
    </source>
</evidence>
<accession>A0A8K0GB21</accession>
<keyword evidence="1" id="KW-0238">DNA-binding</keyword>
<organism evidence="3 4">
    <name type="scientific">Ignelater luminosus</name>
    <name type="common">Cucubano</name>
    <name type="synonym">Pyrophorus luminosus</name>
    <dbReference type="NCBI Taxonomy" id="2038154"/>
    <lineage>
        <taxon>Eukaryota</taxon>
        <taxon>Metazoa</taxon>
        <taxon>Ecdysozoa</taxon>
        <taxon>Arthropoda</taxon>
        <taxon>Hexapoda</taxon>
        <taxon>Insecta</taxon>
        <taxon>Pterygota</taxon>
        <taxon>Neoptera</taxon>
        <taxon>Endopterygota</taxon>
        <taxon>Coleoptera</taxon>
        <taxon>Polyphaga</taxon>
        <taxon>Elateriformia</taxon>
        <taxon>Elateroidea</taxon>
        <taxon>Elateridae</taxon>
        <taxon>Agrypninae</taxon>
        <taxon>Pyrophorini</taxon>
        <taxon>Ignelater</taxon>
    </lineage>
</organism>
<dbReference type="OrthoDB" id="6754776at2759"/>
<dbReference type="PROSITE" id="PS51253">
    <property type="entry name" value="HTH_CENPB"/>
    <property type="match status" value="1"/>
</dbReference>
<sequence length="171" mass="19310">MQVVGEGGVRRGPKEKQCSEVVKTILVTPSNVFFEHLSSAASVMAESVRFEISVKLARQNENQVQTVKVPLGPIATVFTEEEEKELVEYLKEMEGRLFGLTTSELKKLAYELAVRNNKQNKFNEEKGQAGKDWIQGFLRRHRDLSLRKSENTSATRAAGFNRVSVGRFFES</sequence>
<feature type="domain" description="HTH CENPB-type" evidence="2">
    <location>
        <begin position="70"/>
        <end position="147"/>
    </location>
</feature>
<comment type="caution">
    <text evidence="3">The sequence shown here is derived from an EMBL/GenBank/DDBJ whole genome shotgun (WGS) entry which is preliminary data.</text>
</comment>
<keyword evidence="4" id="KW-1185">Reference proteome</keyword>
<evidence type="ECO:0000256" key="1">
    <source>
        <dbReference type="ARBA" id="ARBA00023125"/>
    </source>
</evidence>
<evidence type="ECO:0000313" key="3">
    <source>
        <dbReference type="EMBL" id="KAF2892904.1"/>
    </source>
</evidence>
<protein>
    <recommendedName>
        <fullName evidence="2">HTH CENPB-type domain-containing protein</fullName>
    </recommendedName>
</protein>
<dbReference type="SMART" id="SM00674">
    <property type="entry name" value="CENPB"/>
    <property type="match status" value="1"/>
</dbReference>
<dbReference type="Pfam" id="PF03221">
    <property type="entry name" value="HTH_Tnp_Tc5"/>
    <property type="match status" value="1"/>
</dbReference>
<proteinExistence type="predicted"/>
<gene>
    <name evidence="3" type="ORF">ILUMI_13269</name>
</gene>
<name>A0A8K0GB21_IGNLU</name>
<dbReference type="InterPro" id="IPR006600">
    <property type="entry name" value="HTH_CenpB_DNA-bd_dom"/>
</dbReference>
<reference evidence="3" key="1">
    <citation type="submission" date="2019-08" db="EMBL/GenBank/DDBJ databases">
        <title>The genome of the North American firefly Photinus pyralis.</title>
        <authorList>
            <consortium name="Photinus pyralis genome working group"/>
            <person name="Fallon T.R."/>
            <person name="Sander Lower S.E."/>
            <person name="Weng J.-K."/>
        </authorList>
    </citation>
    <scope>NUCLEOTIDE SEQUENCE</scope>
    <source>
        <strain evidence="3">TRF0915ILg1</strain>
        <tissue evidence="3">Whole body</tissue>
    </source>
</reference>
<dbReference type="EMBL" id="VTPC01008374">
    <property type="protein sequence ID" value="KAF2892904.1"/>
    <property type="molecule type" value="Genomic_DNA"/>
</dbReference>
<dbReference type="Proteomes" id="UP000801492">
    <property type="component" value="Unassembled WGS sequence"/>
</dbReference>
<dbReference type="GO" id="GO:0003677">
    <property type="term" value="F:DNA binding"/>
    <property type="evidence" value="ECO:0007669"/>
    <property type="project" value="UniProtKB-KW"/>
</dbReference>
<dbReference type="AlphaFoldDB" id="A0A8K0GB21"/>
<evidence type="ECO:0000259" key="2">
    <source>
        <dbReference type="PROSITE" id="PS51253"/>
    </source>
</evidence>